<sequence>MRKTDKRTDNQLISQLNEVCEFALEEFNGFIWLTHQVNYAQFPKSLRVVCVFDTRDNLQQFTLAQNQHVLSALIVKKLLDINVVIKNQQISYDCEQNCQQDNNGNWALRLG</sequence>
<proteinExistence type="predicted"/>
<dbReference type="EMBL" id="JAKILK010000002">
    <property type="protein sequence ID" value="MCL1116723.1"/>
    <property type="molecule type" value="Genomic_DNA"/>
</dbReference>
<organism evidence="1 2">
    <name type="scientific">Shewanella aestuarii</name>
    <dbReference type="NCBI Taxonomy" id="1028752"/>
    <lineage>
        <taxon>Bacteria</taxon>
        <taxon>Pseudomonadati</taxon>
        <taxon>Pseudomonadota</taxon>
        <taxon>Gammaproteobacteria</taxon>
        <taxon>Alteromonadales</taxon>
        <taxon>Shewanellaceae</taxon>
        <taxon>Shewanella</taxon>
    </lineage>
</organism>
<evidence type="ECO:0000313" key="1">
    <source>
        <dbReference type="EMBL" id="MCL1116723.1"/>
    </source>
</evidence>
<evidence type="ECO:0000313" key="2">
    <source>
        <dbReference type="Proteomes" id="UP001203212"/>
    </source>
</evidence>
<comment type="caution">
    <text evidence="1">The sequence shown here is derived from an EMBL/GenBank/DDBJ whole genome shotgun (WGS) entry which is preliminary data.</text>
</comment>
<dbReference type="RefSeq" id="WP_188840293.1">
    <property type="nucleotide sequence ID" value="NZ_BMOT01000002.1"/>
</dbReference>
<protein>
    <submittedName>
        <fullName evidence="1">Fis family transcriptional regulator</fullName>
    </submittedName>
</protein>
<gene>
    <name evidence="1" type="ORF">L2689_05610</name>
</gene>
<accession>A0ABT0KZ25</accession>
<dbReference type="Proteomes" id="UP001203212">
    <property type="component" value="Unassembled WGS sequence"/>
</dbReference>
<name>A0ABT0KZ25_9GAMM</name>
<reference evidence="1 2" key="1">
    <citation type="submission" date="2022-01" db="EMBL/GenBank/DDBJ databases">
        <title>Whole genome-based taxonomy of the Shewanellaceae.</title>
        <authorList>
            <person name="Martin-Rodriguez A.J."/>
        </authorList>
    </citation>
    <scope>NUCLEOTIDE SEQUENCE [LARGE SCALE GENOMIC DNA]</scope>
    <source>
        <strain evidence="1 2">JCM 17801</strain>
    </source>
</reference>
<keyword evidence="2" id="KW-1185">Reference proteome</keyword>